<dbReference type="GO" id="GO:0005524">
    <property type="term" value="F:ATP binding"/>
    <property type="evidence" value="ECO:0007669"/>
    <property type="project" value="UniProtKB-UniRule"/>
</dbReference>
<evidence type="ECO:0000256" key="13">
    <source>
        <dbReference type="ARBA" id="ARBA00022777"/>
    </source>
</evidence>
<dbReference type="InterPro" id="IPR017892">
    <property type="entry name" value="Pkinase_C"/>
</dbReference>
<feature type="region of interest" description="Disordered" evidence="22">
    <location>
        <begin position="111"/>
        <end position="146"/>
    </location>
</feature>
<dbReference type="InterPro" id="IPR000008">
    <property type="entry name" value="C2_dom"/>
</dbReference>
<dbReference type="SUPFAM" id="SSF49562">
    <property type="entry name" value="C2 domain (Calcium/lipid-binding domain, CaLB)"/>
    <property type="match status" value="1"/>
</dbReference>
<evidence type="ECO:0000256" key="9">
    <source>
        <dbReference type="ARBA" id="ARBA00022553"/>
    </source>
</evidence>
<keyword evidence="14 20" id="KW-0067">ATP-binding</keyword>
<evidence type="ECO:0000256" key="22">
    <source>
        <dbReference type="SAM" id="MobiDB-lite"/>
    </source>
</evidence>
<evidence type="ECO:0000256" key="3">
    <source>
        <dbReference type="ARBA" id="ARBA00004496"/>
    </source>
</evidence>
<evidence type="ECO:0000256" key="10">
    <source>
        <dbReference type="ARBA" id="ARBA00022679"/>
    </source>
</evidence>
<dbReference type="Gene3D" id="3.30.200.20">
    <property type="entry name" value="Phosphorylase Kinase, domain 1"/>
    <property type="match status" value="1"/>
</dbReference>
<dbReference type="PANTHER" id="PTHR24351">
    <property type="entry name" value="RIBOSOMAL PROTEIN S6 KINASE"/>
    <property type="match status" value="1"/>
</dbReference>
<evidence type="ECO:0000256" key="5">
    <source>
        <dbReference type="ARBA" id="ARBA00005490"/>
    </source>
</evidence>
<keyword evidence="7" id="KW-0963">Cytoplasm</keyword>
<dbReference type="CDD" id="cd11622">
    <property type="entry name" value="HR1_PKN_1"/>
    <property type="match status" value="1"/>
</dbReference>
<evidence type="ECO:0000256" key="7">
    <source>
        <dbReference type="ARBA" id="ARBA00022490"/>
    </source>
</evidence>
<evidence type="ECO:0000256" key="4">
    <source>
        <dbReference type="ARBA" id="ARBA00004626"/>
    </source>
</evidence>
<dbReference type="GO" id="GO:0031267">
    <property type="term" value="F:small GTPase binding"/>
    <property type="evidence" value="ECO:0007669"/>
    <property type="project" value="InterPro"/>
</dbReference>
<evidence type="ECO:0000256" key="14">
    <source>
        <dbReference type="ARBA" id="ARBA00022840"/>
    </source>
</evidence>
<dbReference type="GO" id="GO:0030496">
    <property type="term" value="C:midbody"/>
    <property type="evidence" value="ECO:0007669"/>
    <property type="project" value="UniProtKB-SubCell"/>
</dbReference>
<accession>A0A7I8VRP6</accession>
<dbReference type="InterPro" id="IPR035892">
    <property type="entry name" value="C2_domain_sf"/>
</dbReference>
<dbReference type="InterPro" id="IPR000961">
    <property type="entry name" value="AGC-kinase_C"/>
</dbReference>
<feature type="binding site" evidence="20">
    <location>
        <position position="706"/>
    </location>
    <ligand>
        <name>ATP</name>
        <dbReference type="ChEBI" id="CHEBI:30616"/>
    </ligand>
</feature>
<dbReference type="InterPro" id="IPR000719">
    <property type="entry name" value="Prot_kinase_dom"/>
</dbReference>
<evidence type="ECO:0000313" key="27">
    <source>
        <dbReference type="Proteomes" id="UP000549394"/>
    </source>
</evidence>
<dbReference type="InterPro" id="IPR011009">
    <property type="entry name" value="Kinase-like_dom_sf"/>
</dbReference>
<dbReference type="Pfam" id="PF00433">
    <property type="entry name" value="Pkinase_C"/>
    <property type="match status" value="1"/>
</dbReference>
<dbReference type="Gene3D" id="1.10.287.160">
    <property type="entry name" value="HR1 repeat"/>
    <property type="match status" value="3"/>
</dbReference>
<feature type="coiled-coil region" evidence="21">
    <location>
        <begin position="39"/>
        <end position="70"/>
    </location>
</feature>
<feature type="region of interest" description="Disordered" evidence="22">
    <location>
        <begin position="587"/>
        <end position="609"/>
    </location>
</feature>
<dbReference type="InterPro" id="IPR036274">
    <property type="entry name" value="HR1_rpt_sf"/>
</dbReference>
<dbReference type="InterPro" id="IPR008271">
    <property type="entry name" value="Ser/Thr_kinase_AS"/>
</dbReference>
<dbReference type="InterPro" id="IPR011072">
    <property type="entry name" value="HR1_rho-bd"/>
</dbReference>
<keyword evidence="13" id="KW-0418">Kinase</keyword>
<feature type="domain" description="REM-1" evidence="25">
    <location>
        <begin position="36"/>
        <end position="116"/>
    </location>
</feature>
<dbReference type="CDD" id="cd11623">
    <property type="entry name" value="HR1_PKN_2"/>
    <property type="match status" value="1"/>
</dbReference>
<proteinExistence type="inferred from homology"/>
<dbReference type="GO" id="GO:0007165">
    <property type="term" value="P:signal transduction"/>
    <property type="evidence" value="ECO:0007669"/>
    <property type="project" value="InterPro"/>
</dbReference>
<evidence type="ECO:0000256" key="18">
    <source>
        <dbReference type="ARBA" id="ARBA00047470"/>
    </source>
</evidence>
<comment type="similarity">
    <text evidence="5">Belongs to the protein kinase superfamily. AGC Ser/Thr protein kinase family. PKC subfamily.</text>
</comment>
<evidence type="ECO:0000256" key="12">
    <source>
        <dbReference type="ARBA" id="ARBA00022741"/>
    </source>
</evidence>
<feature type="domain" description="AGC-kinase C-terminal" evidence="24">
    <location>
        <begin position="937"/>
        <end position="1004"/>
    </location>
</feature>
<dbReference type="SMART" id="SM00133">
    <property type="entry name" value="S_TK_X"/>
    <property type="match status" value="1"/>
</dbReference>
<keyword evidence="9" id="KW-0597">Phosphoprotein</keyword>
<keyword evidence="10" id="KW-0808">Transferase</keyword>
<evidence type="ECO:0000256" key="20">
    <source>
        <dbReference type="PROSITE-ProRule" id="PRU10141"/>
    </source>
</evidence>
<evidence type="ECO:0000256" key="8">
    <source>
        <dbReference type="ARBA" id="ARBA00022527"/>
    </source>
</evidence>
<dbReference type="SUPFAM" id="SSF56112">
    <property type="entry name" value="Protein kinase-like (PK-like)"/>
    <property type="match status" value="1"/>
</dbReference>
<dbReference type="CDD" id="cd05589">
    <property type="entry name" value="STKc_PKN"/>
    <property type="match status" value="1"/>
</dbReference>
<dbReference type="InterPro" id="IPR037313">
    <property type="entry name" value="PKN_HR1_1"/>
</dbReference>
<dbReference type="SMART" id="SM00239">
    <property type="entry name" value="C2"/>
    <property type="match status" value="1"/>
</dbReference>
<dbReference type="PROSITE" id="PS51860">
    <property type="entry name" value="REM_1"/>
    <property type="match status" value="2"/>
</dbReference>
<evidence type="ECO:0000259" key="25">
    <source>
        <dbReference type="PROSITE" id="PS51860"/>
    </source>
</evidence>
<dbReference type="Pfam" id="PF02185">
    <property type="entry name" value="HR1"/>
    <property type="match status" value="1"/>
</dbReference>
<dbReference type="FunFam" id="1.10.510.10:FF:000038">
    <property type="entry name" value="serine/threonine-protein kinase N2 isoform X1"/>
    <property type="match status" value="1"/>
</dbReference>
<gene>
    <name evidence="26" type="ORF">DGYR_LOCUS7295</name>
</gene>
<keyword evidence="8" id="KW-0723">Serine/threonine-protein kinase</keyword>
<comment type="subcellular location">
    <subcellularLocation>
        <location evidence="4">Cleavage furrow</location>
    </subcellularLocation>
    <subcellularLocation>
        <location evidence="3">Cytoplasm</location>
    </subcellularLocation>
    <subcellularLocation>
        <location evidence="2">Midbody</location>
    </subcellularLocation>
    <subcellularLocation>
        <location evidence="1">Nucleus</location>
    </subcellularLocation>
</comment>
<comment type="caution">
    <text evidence="26">The sequence shown here is derived from an EMBL/GenBank/DDBJ whole genome shotgun (WGS) entry which is preliminary data.</text>
</comment>
<feature type="domain" description="REM-1" evidence="25">
    <location>
        <begin position="141"/>
        <end position="222"/>
    </location>
</feature>
<evidence type="ECO:0000256" key="15">
    <source>
        <dbReference type="ARBA" id="ARBA00023054"/>
    </source>
</evidence>
<dbReference type="Gene3D" id="1.10.510.10">
    <property type="entry name" value="Transferase(Phosphotransferase) domain 1"/>
    <property type="match status" value="1"/>
</dbReference>
<evidence type="ECO:0000256" key="11">
    <source>
        <dbReference type="ARBA" id="ARBA00022737"/>
    </source>
</evidence>
<evidence type="ECO:0000256" key="16">
    <source>
        <dbReference type="ARBA" id="ARBA00023242"/>
    </source>
</evidence>
<name>A0A7I8VRP6_9ANNE</name>
<dbReference type="OrthoDB" id="63267at2759"/>
<evidence type="ECO:0000256" key="1">
    <source>
        <dbReference type="ARBA" id="ARBA00004123"/>
    </source>
</evidence>
<dbReference type="PROSITE" id="PS00108">
    <property type="entry name" value="PROTEIN_KINASE_ST"/>
    <property type="match status" value="1"/>
</dbReference>
<evidence type="ECO:0000259" key="24">
    <source>
        <dbReference type="PROSITE" id="PS51285"/>
    </source>
</evidence>
<keyword evidence="15 19" id="KW-0175">Coiled coil</keyword>
<dbReference type="SUPFAM" id="SSF46585">
    <property type="entry name" value="HR1 repeat"/>
    <property type="match status" value="3"/>
</dbReference>
<dbReference type="EC" id="2.7.11.13" evidence="6"/>
<evidence type="ECO:0000256" key="21">
    <source>
        <dbReference type="SAM" id="Coils"/>
    </source>
</evidence>
<evidence type="ECO:0000313" key="26">
    <source>
        <dbReference type="EMBL" id="CAD5118998.1"/>
    </source>
</evidence>
<protein>
    <recommendedName>
        <fullName evidence="6">protein kinase C</fullName>
        <ecNumber evidence="6">2.7.11.13</ecNumber>
    </recommendedName>
</protein>
<dbReference type="Pfam" id="PF00069">
    <property type="entry name" value="Pkinase"/>
    <property type="match status" value="1"/>
</dbReference>
<keyword evidence="16" id="KW-0539">Nucleus</keyword>
<dbReference type="SMART" id="SM00742">
    <property type="entry name" value="Hr1"/>
    <property type="match status" value="3"/>
</dbReference>
<keyword evidence="11" id="KW-0677">Repeat</keyword>
<dbReference type="AlphaFoldDB" id="A0A7I8VRP6"/>
<evidence type="ECO:0000256" key="19">
    <source>
        <dbReference type="PROSITE-ProRule" id="PRU01207"/>
    </source>
</evidence>
<dbReference type="GO" id="GO:0032154">
    <property type="term" value="C:cleavage furrow"/>
    <property type="evidence" value="ECO:0007669"/>
    <property type="project" value="UniProtKB-SubCell"/>
</dbReference>
<dbReference type="PROSITE" id="PS00107">
    <property type="entry name" value="PROTEIN_KINASE_ATP"/>
    <property type="match status" value="1"/>
</dbReference>
<dbReference type="GO" id="GO:0004697">
    <property type="term" value="F:diacylglycerol-dependent serine/threonine kinase activity"/>
    <property type="evidence" value="ECO:0007669"/>
    <property type="project" value="UniProtKB-EC"/>
</dbReference>
<sequence>MAESSQTQVYFNISQQVGPTTAGPQTMIPTRNKIGDLADEQVQAKLETMRDELRREIRKELRIKEGAEKMRKASKKGHDKRAVDAVRESDEKLTHLQLKLQDVNAHLLRASEQQQQQPMPSTPVSSNFDANANGLSSPEGLLSPEKGDVQPIDSLLESLRRQLDIENQVKQGAENLIASYSGSSREQKKMVVTTAQQMLDDAKTKIEVIRMQMLKVQARKDRKGSADKNRSSVLIPGDGISNTNVNGLSPLEIRIDELRHRMQIEKAITDGAGMLLKQAHTQKNPDKKLINETQLKQSESQAKYELLSLSLSNRLEELSRNSNSARIDQLRLEIKHPNLKKRPVVTKAACLTGKLQVRLVGVQGLLEDIPWKKGAGDRRNSNSVYYPTDGNAKSNSLLRSSKKTSSIRSKHEDKTSNEISAVLKLDNQQVDKTQWKNCSQQCWDQKFEFNLDKSRELEISIFWRDMRQMCAVKVLRLEDFLDDEHHGMMIHLEPEGILFAEIFFINPTITRRPGVKRQKKILPKDYGKNLVRPPQINTNVATWSRFMKTAKQALPQNCHEGLAISKPTDFQVISKPSAQLENLFKESEDIPPLPSSPPPPILPRQESPPIDQQDIMNALDAFEFLVDLDETPAPPQQKRVPPKPAPRLSKRLPPVRSPRPEEPPPPPPTLQMRIEHFRTVAVLGRGHFGKVLLAEYKQTGERYAIKALKKGDILAREEIDSLLSERRIFETANSVRHPFLVNLIACFQTPEHVCFVMEYAPGGDLMMHIHTDVFDEQRTVFYSACVVLGLQFLHEHKIVYRDLKLDNLLLDNEGYVKIADFGLCKENVGFGDRTNTFCGTPEFLAPEVLTDPSYTRAVDWWGLGVLVFEMLVGESPFPGDDEEEVFDSIVNEDVRYPRFLSNEAIGIMKRLLRKNPERRLGSSEADAYDVKNQAFFKSMNFEDLFHKKIKPPFRPVIRSLDDVSNFDEEFTQEKPILTPPKDRRPLTDDEQAAFEGFDFVANWC</sequence>
<keyword evidence="12 20" id="KW-0547">Nucleotide-binding</keyword>
<dbReference type="InterPro" id="IPR017441">
    <property type="entry name" value="Protein_kinase_ATP_BS"/>
</dbReference>
<keyword evidence="27" id="KW-1185">Reference proteome</keyword>
<comment type="catalytic activity">
    <reaction evidence="17">
        <text>L-threonyl-[protein] + ATP = O-phospho-L-threonyl-[protein] + ADP + H(+)</text>
        <dbReference type="Rhea" id="RHEA:46608"/>
        <dbReference type="Rhea" id="RHEA-COMP:11060"/>
        <dbReference type="Rhea" id="RHEA-COMP:11605"/>
        <dbReference type="ChEBI" id="CHEBI:15378"/>
        <dbReference type="ChEBI" id="CHEBI:30013"/>
        <dbReference type="ChEBI" id="CHEBI:30616"/>
        <dbReference type="ChEBI" id="CHEBI:61977"/>
        <dbReference type="ChEBI" id="CHEBI:456216"/>
        <dbReference type="EC" id="2.7.11.13"/>
    </reaction>
</comment>
<reference evidence="26 27" key="1">
    <citation type="submission" date="2020-08" db="EMBL/GenBank/DDBJ databases">
        <authorList>
            <person name="Hejnol A."/>
        </authorList>
    </citation>
    <scope>NUCLEOTIDE SEQUENCE [LARGE SCALE GENOMIC DNA]</scope>
</reference>
<feature type="compositionally biased region" description="Polar residues" evidence="22">
    <location>
        <begin position="111"/>
        <end position="136"/>
    </location>
</feature>
<feature type="region of interest" description="Disordered" evidence="22">
    <location>
        <begin position="377"/>
        <end position="413"/>
    </location>
</feature>
<feature type="compositionally biased region" description="Pro residues" evidence="22">
    <location>
        <begin position="591"/>
        <end position="602"/>
    </location>
</feature>
<dbReference type="PROSITE" id="PS51285">
    <property type="entry name" value="AGC_KINASE_CTER"/>
    <property type="match status" value="1"/>
</dbReference>
<feature type="region of interest" description="Disordered" evidence="22">
    <location>
        <begin position="631"/>
        <end position="670"/>
    </location>
</feature>
<comment type="catalytic activity">
    <reaction evidence="18">
        <text>L-seryl-[protein] + ATP = O-phospho-L-seryl-[protein] + ADP + H(+)</text>
        <dbReference type="Rhea" id="RHEA:17989"/>
        <dbReference type="Rhea" id="RHEA-COMP:9863"/>
        <dbReference type="Rhea" id="RHEA-COMP:11604"/>
        <dbReference type="ChEBI" id="CHEBI:15378"/>
        <dbReference type="ChEBI" id="CHEBI:29999"/>
        <dbReference type="ChEBI" id="CHEBI:30616"/>
        <dbReference type="ChEBI" id="CHEBI:83421"/>
        <dbReference type="ChEBI" id="CHEBI:456216"/>
        <dbReference type="EC" id="2.7.11.13"/>
    </reaction>
</comment>
<dbReference type="Gene3D" id="2.60.40.150">
    <property type="entry name" value="C2 domain"/>
    <property type="match status" value="1"/>
</dbReference>
<evidence type="ECO:0000259" key="23">
    <source>
        <dbReference type="PROSITE" id="PS50011"/>
    </source>
</evidence>
<feature type="compositionally biased region" description="Low complexity" evidence="22">
    <location>
        <begin position="393"/>
        <end position="407"/>
    </location>
</feature>
<organism evidence="26 27">
    <name type="scientific">Dimorphilus gyrociliatus</name>
    <dbReference type="NCBI Taxonomy" id="2664684"/>
    <lineage>
        <taxon>Eukaryota</taxon>
        <taxon>Metazoa</taxon>
        <taxon>Spiralia</taxon>
        <taxon>Lophotrochozoa</taxon>
        <taxon>Annelida</taxon>
        <taxon>Polychaeta</taxon>
        <taxon>Polychaeta incertae sedis</taxon>
        <taxon>Dinophilidae</taxon>
        <taxon>Dimorphilus</taxon>
    </lineage>
</organism>
<dbReference type="FunFam" id="3.30.200.20:FF:000058">
    <property type="entry name" value="Putative serine/threonine-protein kinase N2"/>
    <property type="match status" value="1"/>
</dbReference>
<dbReference type="SMART" id="SM00220">
    <property type="entry name" value="S_TKc"/>
    <property type="match status" value="1"/>
</dbReference>
<dbReference type="Proteomes" id="UP000549394">
    <property type="component" value="Unassembled WGS sequence"/>
</dbReference>
<dbReference type="EMBL" id="CAJFCJ010000009">
    <property type="protein sequence ID" value="CAD5118998.1"/>
    <property type="molecule type" value="Genomic_DNA"/>
</dbReference>
<evidence type="ECO:0000256" key="2">
    <source>
        <dbReference type="ARBA" id="ARBA00004214"/>
    </source>
</evidence>
<evidence type="ECO:0000256" key="17">
    <source>
        <dbReference type="ARBA" id="ARBA00047272"/>
    </source>
</evidence>
<evidence type="ECO:0000256" key="6">
    <source>
        <dbReference type="ARBA" id="ARBA00012429"/>
    </source>
</evidence>
<dbReference type="GO" id="GO:0005634">
    <property type="term" value="C:nucleus"/>
    <property type="evidence" value="ECO:0007669"/>
    <property type="project" value="UniProtKB-SubCell"/>
</dbReference>
<dbReference type="GO" id="GO:0005737">
    <property type="term" value="C:cytoplasm"/>
    <property type="evidence" value="ECO:0007669"/>
    <property type="project" value="UniProtKB-SubCell"/>
</dbReference>
<dbReference type="PROSITE" id="PS50011">
    <property type="entry name" value="PROTEIN_KINASE_DOM"/>
    <property type="match status" value="1"/>
</dbReference>
<feature type="domain" description="Protein kinase" evidence="23">
    <location>
        <begin position="677"/>
        <end position="936"/>
    </location>
</feature>